<dbReference type="InterPro" id="IPR017452">
    <property type="entry name" value="GPCR_Rhodpsn_7TM"/>
</dbReference>
<organism evidence="9 10">
    <name type="scientific">Athene cunicularia</name>
    <name type="common">Burrowing owl</name>
    <name type="synonym">Speotyto cunicularia</name>
    <dbReference type="NCBI Taxonomy" id="194338"/>
    <lineage>
        <taxon>Eukaryota</taxon>
        <taxon>Metazoa</taxon>
        <taxon>Chordata</taxon>
        <taxon>Craniata</taxon>
        <taxon>Vertebrata</taxon>
        <taxon>Euteleostomi</taxon>
        <taxon>Archelosauria</taxon>
        <taxon>Archosauria</taxon>
        <taxon>Dinosauria</taxon>
        <taxon>Saurischia</taxon>
        <taxon>Theropoda</taxon>
        <taxon>Coelurosauria</taxon>
        <taxon>Aves</taxon>
        <taxon>Neognathae</taxon>
        <taxon>Neoaves</taxon>
        <taxon>Telluraves</taxon>
        <taxon>Strigiformes</taxon>
        <taxon>Strigidae</taxon>
        <taxon>Athene</taxon>
    </lineage>
</organism>
<evidence type="ECO:0000259" key="8">
    <source>
        <dbReference type="PROSITE" id="PS50262"/>
    </source>
</evidence>
<protein>
    <recommendedName>
        <fullName evidence="8">G-protein coupled receptors family 1 profile domain-containing protein</fullName>
    </recommendedName>
</protein>
<feature type="transmembrane region" description="Helical" evidence="7">
    <location>
        <begin position="20"/>
        <end position="38"/>
    </location>
</feature>
<feature type="transmembrane region" description="Helical" evidence="7">
    <location>
        <begin position="145"/>
        <end position="165"/>
    </location>
</feature>
<keyword evidence="6" id="KW-0675">Receptor</keyword>
<dbReference type="AlphaFoldDB" id="A0A663MT64"/>
<keyword evidence="10" id="KW-1185">Reference proteome</keyword>
<dbReference type="InterPro" id="IPR000276">
    <property type="entry name" value="GPCR_Rhodpsn"/>
</dbReference>
<dbReference type="GO" id="GO:0005886">
    <property type="term" value="C:plasma membrane"/>
    <property type="evidence" value="ECO:0007669"/>
    <property type="project" value="UniProtKB-SubCell"/>
</dbReference>
<sequence>FNTAKPQLMYMQYLTPGVQVNMLLWISVDCFYTVVYPPTFKVFREKAKKMILSSWLLGAGFVALAFFFYGSSSDHHCPFFPHGSWQGVAYSITQLLVVFLIPASLIILFYHRLIMYIWRTGFDGRAVRGTRNIVPRRKLKTIKMLLVVSVVFLLSWLPFHVVQLWHLRATDNSRAPGFSWTSPGSLSALQSLLSARKYYRSNAYTITTGSRIAKNNHDGIADIPAPAKTVTKDSIYDAFYREVKRRKMAWAVKSDPSDNFV</sequence>
<dbReference type="SUPFAM" id="SSF81321">
    <property type="entry name" value="Family A G protein-coupled receptor-like"/>
    <property type="match status" value="1"/>
</dbReference>
<dbReference type="PANTHER" id="PTHR24241:SF182">
    <property type="entry name" value="G PROTEIN-COUPLED RECEPTOR 19"/>
    <property type="match status" value="1"/>
</dbReference>
<evidence type="ECO:0000256" key="6">
    <source>
        <dbReference type="ARBA" id="ARBA00023170"/>
    </source>
</evidence>
<feature type="transmembrane region" description="Helical" evidence="7">
    <location>
        <begin position="89"/>
        <end position="110"/>
    </location>
</feature>
<comment type="subcellular location">
    <subcellularLocation>
        <location evidence="1">Cell membrane</location>
        <topology evidence="1">Multi-pass membrane protein</topology>
    </subcellularLocation>
</comment>
<evidence type="ECO:0000313" key="9">
    <source>
        <dbReference type="Ensembl" id="ENSACUP00000014633.1"/>
    </source>
</evidence>
<evidence type="ECO:0000256" key="3">
    <source>
        <dbReference type="ARBA" id="ARBA00022692"/>
    </source>
</evidence>
<evidence type="ECO:0000256" key="7">
    <source>
        <dbReference type="SAM" id="Phobius"/>
    </source>
</evidence>
<reference evidence="9" key="2">
    <citation type="submission" date="2025-09" db="UniProtKB">
        <authorList>
            <consortium name="Ensembl"/>
        </authorList>
    </citation>
    <scope>IDENTIFICATION</scope>
</reference>
<feature type="domain" description="G-protein coupled receptors family 1 profile" evidence="8">
    <location>
        <begin position="1"/>
        <end position="164"/>
    </location>
</feature>
<dbReference type="Pfam" id="PF00001">
    <property type="entry name" value="7tm_1"/>
    <property type="match status" value="1"/>
</dbReference>
<accession>A0A663MT64</accession>
<keyword evidence="3 7" id="KW-0812">Transmembrane</keyword>
<dbReference type="PROSITE" id="PS50262">
    <property type="entry name" value="G_PROTEIN_RECEP_F1_2"/>
    <property type="match status" value="1"/>
</dbReference>
<keyword evidence="2" id="KW-1003">Cell membrane</keyword>
<dbReference type="Proteomes" id="UP000472269">
    <property type="component" value="Unplaced"/>
</dbReference>
<dbReference type="Ensembl" id="ENSACUT00000015621.1">
    <property type="protein sequence ID" value="ENSACUP00000014633.1"/>
    <property type="gene ID" value="ENSACUG00000009845.1"/>
</dbReference>
<dbReference type="PANTHER" id="PTHR24241">
    <property type="entry name" value="NEUROPEPTIDE RECEPTOR-RELATED G-PROTEIN COUPLED RECEPTOR"/>
    <property type="match status" value="1"/>
</dbReference>
<proteinExistence type="predicted"/>
<dbReference type="Gene3D" id="1.20.1070.10">
    <property type="entry name" value="Rhodopsin 7-helix transmembrane proteins"/>
    <property type="match status" value="1"/>
</dbReference>
<dbReference type="PRINTS" id="PR00237">
    <property type="entry name" value="GPCRRHODOPSN"/>
</dbReference>
<dbReference type="GO" id="GO:0042277">
    <property type="term" value="F:peptide binding"/>
    <property type="evidence" value="ECO:0007669"/>
    <property type="project" value="TreeGrafter"/>
</dbReference>
<evidence type="ECO:0000256" key="1">
    <source>
        <dbReference type="ARBA" id="ARBA00004651"/>
    </source>
</evidence>
<keyword evidence="4 7" id="KW-1133">Transmembrane helix</keyword>
<evidence type="ECO:0000313" key="10">
    <source>
        <dbReference type="Proteomes" id="UP000472269"/>
    </source>
</evidence>
<dbReference type="GO" id="GO:0004930">
    <property type="term" value="F:G protein-coupled receptor activity"/>
    <property type="evidence" value="ECO:0007669"/>
    <property type="project" value="InterPro"/>
</dbReference>
<evidence type="ECO:0000256" key="2">
    <source>
        <dbReference type="ARBA" id="ARBA00022475"/>
    </source>
</evidence>
<feature type="transmembrane region" description="Helical" evidence="7">
    <location>
        <begin position="50"/>
        <end position="69"/>
    </location>
</feature>
<keyword evidence="5 7" id="KW-0472">Membrane</keyword>
<evidence type="ECO:0000256" key="5">
    <source>
        <dbReference type="ARBA" id="ARBA00023136"/>
    </source>
</evidence>
<dbReference type="GO" id="GO:0032870">
    <property type="term" value="P:cellular response to hormone stimulus"/>
    <property type="evidence" value="ECO:0007669"/>
    <property type="project" value="TreeGrafter"/>
</dbReference>
<name>A0A663MT64_ATHCN</name>
<reference evidence="9" key="1">
    <citation type="submission" date="2025-08" db="UniProtKB">
        <authorList>
            <consortium name="Ensembl"/>
        </authorList>
    </citation>
    <scope>IDENTIFICATION</scope>
</reference>
<evidence type="ECO:0000256" key="4">
    <source>
        <dbReference type="ARBA" id="ARBA00022989"/>
    </source>
</evidence>